<feature type="domain" description="IrrE N-terminal-like" evidence="1">
    <location>
        <begin position="69"/>
        <end position="184"/>
    </location>
</feature>
<dbReference type="PANTHER" id="PTHR43236:SF1">
    <property type="entry name" value="BLL7220 PROTEIN"/>
    <property type="match status" value="1"/>
</dbReference>
<dbReference type="Gene3D" id="1.10.10.2910">
    <property type="match status" value="1"/>
</dbReference>
<accession>A0ABT1XDC5</accession>
<proteinExistence type="predicted"/>
<reference evidence="2" key="1">
    <citation type="submission" date="2022-07" db="EMBL/GenBank/DDBJ databases">
        <authorList>
            <person name="Xamxidin M."/>
        </authorList>
    </citation>
    <scope>NUCLEOTIDE SEQUENCE</scope>
    <source>
        <strain evidence="2">YS8-69</strain>
    </source>
</reference>
<dbReference type="PANTHER" id="PTHR43236">
    <property type="entry name" value="ANTITOXIN HIGA1"/>
    <property type="match status" value="1"/>
</dbReference>
<dbReference type="InterPro" id="IPR010359">
    <property type="entry name" value="IrrE_HExxH"/>
</dbReference>
<dbReference type="Pfam" id="PF06114">
    <property type="entry name" value="Peptidase_M78"/>
    <property type="match status" value="1"/>
</dbReference>
<protein>
    <submittedName>
        <fullName evidence="2">ImmA/IrrE family metallo-endopeptidase</fullName>
    </submittedName>
</protein>
<name>A0ABT1XDC5_9BURK</name>
<dbReference type="Proteomes" id="UP001165267">
    <property type="component" value="Unassembled WGS sequence"/>
</dbReference>
<dbReference type="InterPro" id="IPR052345">
    <property type="entry name" value="Rad_response_metalloprotease"/>
</dbReference>
<evidence type="ECO:0000313" key="3">
    <source>
        <dbReference type="Proteomes" id="UP001165267"/>
    </source>
</evidence>
<keyword evidence="3" id="KW-1185">Reference proteome</keyword>
<comment type="caution">
    <text evidence="2">The sequence shown here is derived from an EMBL/GenBank/DDBJ whole genome shotgun (WGS) entry which is preliminary data.</text>
</comment>
<gene>
    <name evidence="2" type="ORF">NSP04_01310</name>
</gene>
<dbReference type="RefSeq" id="WP_257510529.1">
    <property type="nucleotide sequence ID" value="NZ_JANKHG010000001.1"/>
</dbReference>
<dbReference type="SUPFAM" id="SSF55486">
    <property type="entry name" value="Metalloproteases ('zincins'), catalytic domain"/>
    <property type="match status" value="1"/>
</dbReference>
<sequence>MQPTLTIDRCELADTAQPAKLAELLFSQISNQLENPVPINIEACAAACGILEIKELETTGFEGGLIQDDTKTNGFILVNQTSQTFRKRFTIAHELGHFLNLRHVAKPGQTQLMCTKEDMSLREKGRNSVSDMEKEANEFASHLLMPKSFLATHRLIRQTPSLQNIIDLQNLCQVSKESAARRLTELHGDHVAIIFSKNGRFIYSVRSEDFPYINLKKDQQIFSKSLTKEFSGSIGDISDQEETDAFLWLDDKDARNWTIWEEVLLQQNGYRMTLLLGEVDEE</sequence>
<organism evidence="2 3">
    <name type="scientific">Limnobacter parvus</name>
    <dbReference type="NCBI Taxonomy" id="2939690"/>
    <lineage>
        <taxon>Bacteria</taxon>
        <taxon>Pseudomonadati</taxon>
        <taxon>Pseudomonadota</taxon>
        <taxon>Betaproteobacteria</taxon>
        <taxon>Burkholderiales</taxon>
        <taxon>Burkholderiaceae</taxon>
        <taxon>Limnobacter</taxon>
    </lineage>
</organism>
<evidence type="ECO:0000259" key="1">
    <source>
        <dbReference type="Pfam" id="PF06114"/>
    </source>
</evidence>
<evidence type="ECO:0000313" key="2">
    <source>
        <dbReference type="EMBL" id="MCR2745280.1"/>
    </source>
</evidence>
<dbReference type="EMBL" id="JANKHG010000001">
    <property type="protein sequence ID" value="MCR2745280.1"/>
    <property type="molecule type" value="Genomic_DNA"/>
</dbReference>